<keyword evidence="2 5" id="KW-0963">Cytoplasm</keyword>
<sequence length="78" mass="8821">MMTEQIQTMLAEAAGRDAADFADYDQNIFDAGLIDSMATVQFLFALQDEFNIQVPVSGFERDEWSTVNLIAERVKELQ</sequence>
<dbReference type="AlphaFoldDB" id="A0A0R1UUN1"/>
<evidence type="ECO:0000256" key="3">
    <source>
        <dbReference type="ARBA" id="ARBA00022553"/>
    </source>
</evidence>
<dbReference type="GO" id="GO:0071555">
    <property type="term" value="P:cell wall organization"/>
    <property type="evidence" value="ECO:0007669"/>
    <property type="project" value="UniProtKB-KW"/>
</dbReference>
<comment type="function">
    <text evidence="5">Carrier protein involved in the D-alanylation of lipoteichoic acid (LTA). The loading of thioester-linked D-alanine onto DltC is catalyzed by D-alanine--D-alanyl carrier protein ligase DltA. The DltC-carried D-alanyl group is further transferred to cell membrane phosphatidylglycerol (PG) by forming an ester bond, probably catalyzed by DltD. D-alanylation of LTA plays an important role in modulating the properties of the cell wall in Gram-positive bacteria, influencing the net charge of the cell wall.</text>
</comment>
<proteinExistence type="inferred from homology"/>
<evidence type="ECO:0000256" key="5">
    <source>
        <dbReference type="HAMAP-Rule" id="MF_00565"/>
    </source>
</evidence>
<evidence type="ECO:0000256" key="1">
    <source>
        <dbReference type="ARBA" id="ARBA00022450"/>
    </source>
</evidence>
<dbReference type="SUPFAM" id="SSF47336">
    <property type="entry name" value="ACP-like"/>
    <property type="match status" value="1"/>
</dbReference>
<keyword evidence="8" id="KW-1185">Reference proteome</keyword>
<evidence type="ECO:0000259" key="6">
    <source>
        <dbReference type="PROSITE" id="PS50075"/>
    </source>
</evidence>
<dbReference type="GO" id="GO:0070395">
    <property type="term" value="P:lipoteichoic acid biosynthetic process"/>
    <property type="evidence" value="ECO:0007669"/>
    <property type="project" value="UniProtKB-UniRule"/>
</dbReference>
<dbReference type="HAMAP" id="MF_00565">
    <property type="entry name" value="DltC"/>
    <property type="match status" value="1"/>
</dbReference>
<dbReference type="Pfam" id="PF00550">
    <property type="entry name" value="PP-binding"/>
    <property type="match status" value="1"/>
</dbReference>
<comment type="PTM">
    <text evidence="5">4'-phosphopantetheine is transferred from CoA to a specific serine of apo-DCP.</text>
</comment>
<dbReference type="UniPathway" id="UPA00556"/>
<dbReference type="InterPro" id="IPR036736">
    <property type="entry name" value="ACP-like_sf"/>
</dbReference>
<dbReference type="GO" id="GO:0005737">
    <property type="term" value="C:cytoplasm"/>
    <property type="evidence" value="ECO:0007669"/>
    <property type="project" value="UniProtKB-SubCell"/>
</dbReference>
<comment type="caution">
    <text evidence="7">The sequence shown here is derived from an EMBL/GenBank/DDBJ whole genome shotgun (WGS) entry which is preliminary data.</text>
</comment>
<dbReference type="NCBIfam" id="TIGR01688">
    <property type="entry name" value="dltC"/>
    <property type="match status" value="1"/>
</dbReference>
<comment type="subcellular location">
    <subcellularLocation>
        <location evidence="5">Cytoplasm</location>
    </subcellularLocation>
</comment>
<dbReference type="GO" id="GO:0036370">
    <property type="term" value="F:D-alanyl carrier activity"/>
    <property type="evidence" value="ECO:0007669"/>
    <property type="project" value="UniProtKB-UniRule"/>
</dbReference>
<dbReference type="Gene3D" id="1.10.1200.10">
    <property type="entry name" value="ACP-like"/>
    <property type="match status" value="1"/>
</dbReference>
<feature type="domain" description="Carrier" evidence="6">
    <location>
        <begin position="1"/>
        <end position="78"/>
    </location>
</feature>
<dbReference type="Proteomes" id="UP000051084">
    <property type="component" value="Unassembled WGS sequence"/>
</dbReference>
<evidence type="ECO:0000313" key="8">
    <source>
        <dbReference type="Proteomes" id="UP000051084"/>
    </source>
</evidence>
<dbReference type="STRING" id="417373.GCA_001570685_00031"/>
<dbReference type="PROSITE" id="PS50075">
    <property type="entry name" value="CARRIER"/>
    <property type="match status" value="1"/>
</dbReference>
<dbReference type="EMBL" id="AZGC01000005">
    <property type="protein sequence ID" value="KRL96468.1"/>
    <property type="molecule type" value="Genomic_DNA"/>
</dbReference>
<reference evidence="7 8" key="1">
    <citation type="journal article" date="2015" name="Genome Announc.">
        <title>Expanding the biotechnology potential of lactobacilli through comparative genomics of 213 strains and associated genera.</title>
        <authorList>
            <person name="Sun Z."/>
            <person name="Harris H.M."/>
            <person name="McCann A."/>
            <person name="Guo C."/>
            <person name="Argimon S."/>
            <person name="Zhang W."/>
            <person name="Yang X."/>
            <person name="Jeffery I.B."/>
            <person name="Cooney J.C."/>
            <person name="Kagawa T.F."/>
            <person name="Liu W."/>
            <person name="Song Y."/>
            <person name="Salvetti E."/>
            <person name="Wrobel A."/>
            <person name="Rasinkangas P."/>
            <person name="Parkhill J."/>
            <person name="Rea M.C."/>
            <person name="O'Sullivan O."/>
            <person name="Ritari J."/>
            <person name="Douillard F.P."/>
            <person name="Paul Ross R."/>
            <person name="Yang R."/>
            <person name="Briner A.E."/>
            <person name="Felis G.E."/>
            <person name="de Vos W.M."/>
            <person name="Barrangou R."/>
            <person name="Klaenhammer T.R."/>
            <person name="Caufield P.W."/>
            <person name="Cui Y."/>
            <person name="Zhang H."/>
            <person name="O'Toole P.W."/>
        </authorList>
    </citation>
    <scope>NUCLEOTIDE SEQUENCE [LARGE SCALE GENOMIC DNA]</scope>
    <source>
        <strain evidence="7 8">DSM 18793</strain>
    </source>
</reference>
<evidence type="ECO:0000256" key="4">
    <source>
        <dbReference type="ARBA" id="ARBA00023316"/>
    </source>
</evidence>
<evidence type="ECO:0000313" key="7">
    <source>
        <dbReference type="EMBL" id="KRL96468.1"/>
    </source>
</evidence>
<keyword evidence="1 5" id="KW-0596">Phosphopantetheine</keyword>
<gene>
    <name evidence="5" type="primary">dltC</name>
    <name evidence="7" type="ORF">FC21_GL001216</name>
</gene>
<accession>A0A0R1UUN1</accession>
<keyword evidence="3 5" id="KW-0597">Phosphoprotein</keyword>
<protein>
    <recommendedName>
        <fullName evidence="5">D-alanyl carrier protein</fullName>
        <shortName evidence="5">DCP</shortName>
    </recommendedName>
    <alternativeName>
        <fullName evidence="5">D-alanine--poly(phosphoribitol) ligase subunit 2</fullName>
    </alternativeName>
</protein>
<comment type="similarity">
    <text evidence="5">Belongs to the DltC family.</text>
</comment>
<comment type="pathway">
    <text evidence="5">Cell wall biogenesis; lipoteichoic acid biosynthesis.</text>
</comment>
<organism evidence="7 8">
    <name type="scientific">Limosilactobacillus equigenerosi DSM 18793 = JCM 14505</name>
    <dbReference type="NCBI Taxonomy" id="1423742"/>
    <lineage>
        <taxon>Bacteria</taxon>
        <taxon>Bacillati</taxon>
        <taxon>Bacillota</taxon>
        <taxon>Bacilli</taxon>
        <taxon>Lactobacillales</taxon>
        <taxon>Lactobacillaceae</taxon>
        <taxon>Limosilactobacillus</taxon>
    </lineage>
</organism>
<dbReference type="PATRIC" id="fig|1423742.4.peg.1262"/>
<dbReference type="NCBIfam" id="NF003464">
    <property type="entry name" value="PRK05087.1"/>
    <property type="match status" value="1"/>
</dbReference>
<name>A0A0R1UUN1_9LACO</name>
<evidence type="ECO:0000256" key="2">
    <source>
        <dbReference type="ARBA" id="ARBA00022490"/>
    </source>
</evidence>
<dbReference type="InterPro" id="IPR009081">
    <property type="entry name" value="PP-bd_ACP"/>
</dbReference>
<dbReference type="InterPro" id="IPR003230">
    <property type="entry name" value="DltC"/>
</dbReference>
<feature type="modified residue" description="O-(pantetheine 4'-phosphoryl)serine" evidence="5">
    <location>
        <position position="36"/>
    </location>
</feature>
<keyword evidence="4 5" id="KW-0961">Cell wall biogenesis/degradation</keyword>